<feature type="chain" id="PRO_5042115129" evidence="1">
    <location>
        <begin position="20"/>
        <end position="162"/>
    </location>
</feature>
<dbReference type="EMBL" id="ONZQ02000003">
    <property type="protein sequence ID" value="SPN99666.1"/>
    <property type="molecule type" value="Genomic_DNA"/>
</dbReference>
<evidence type="ECO:0000256" key="1">
    <source>
        <dbReference type="SAM" id="SignalP"/>
    </source>
</evidence>
<accession>A0AAE8ST54</accession>
<keyword evidence="3" id="KW-1185">Reference proteome</keyword>
<dbReference type="Proteomes" id="UP001187682">
    <property type="component" value="Unassembled WGS sequence"/>
</dbReference>
<evidence type="ECO:0000313" key="3">
    <source>
        <dbReference type="Proteomes" id="UP001187682"/>
    </source>
</evidence>
<feature type="signal peptide" evidence="1">
    <location>
        <begin position="1"/>
        <end position="19"/>
    </location>
</feature>
<comment type="caution">
    <text evidence="2">The sequence shown here is derived from an EMBL/GenBank/DDBJ whole genome shotgun (WGS) entry which is preliminary data.</text>
</comment>
<protein>
    <submittedName>
        <fullName evidence="2">Uncharacterized protein</fullName>
    </submittedName>
</protein>
<organism evidence="2 3">
    <name type="scientific">Cephalotrichum gorgonifer</name>
    <dbReference type="NCBI Taxonomy" id="2041049"/>
    <lineage>
        <taxon>Eukaryota</taxon>
        <taxon>Fungi</taxon>
        <taxon>Dikarya</taxon>
        <taxon>Ascomycota</taxon>
        <taxon>Pezizomycotina</taxon>
        <taxon>Sordariomycetes</taxon>
        <taxon>Hypocreomycetidae</taxon>
        <taxon>Microascales</taxon>
        <taxon>Microascaceae</taxon>
        <taxon>Cephalotrichum</taxon>
    </lineage>
</organism>
<gene>
    <name evidence="2" type="ORF">DNG_02517</name>
</gene>
<keyword evidence="1" id="KW-0732">Signal</keyword>
<sequence length="162" mass="17649">MLPLAHPVLLLALAAGVDAIKFTKPEAGTNLDLSSTITISWELEGSEEQFDQINIEFVYGPPNSDSLSWEIATNLTLADGTYDWDPREVHRLLTNGDHDISGGKNTYFGVRLHDEGELAGFATMSGMYAMEGHENSAHGNTIWPAWMAVTMSGLLAAGVFFF</sequence>
<evidence type="ECO:0000313" key="2">
    <source>
        <dbReference type="EMBL" id="SPN99666.1"/>
    </source>
</evidence>
<dbReference type="AlphaFoldDB" id="A0AAE8ST54"/>
<reference evidence="2" key="1">
    <citation type="submission" date="2018-03" db="EMBL/GenBank/DDBJ databases">
        <authorList>
            <person name="Guldener U."/>
        </authorList>
    </citation>
    <scope>NUCLEOTIDE SEQUENCE</scope>
</reference>
<proteinExistence type="predicted"/>
<name>A0AAE8ST54_9PEZI</name>